<gene>
    <name evidence="2" type="ORF">JYU34_002125</name>
</gene>
<evidence type="ECO:0000313" key="3">
    <source>
        <dbReference type="Proteomes" id="UP000823941"/>
    </source>
</evidence>
<feature type="region of interest" description="Disordered" evidence="1">
    <location>
        <begin position="111"/>
        <end position="163"/>
    </location>
</feature>
<sequence length="212" mass="23632">MPPKTGSAVSGASTSETWEMSDDEAKAPAPAEKAVKPRPHYYFPPICTGKAAHDIIWTYIRNKLEGKKKKFPCVKPFSAQTLELNVDPCSCDPLCMKFKKKGSTKFKSLLEESSSEDTSSSEDQESGINLRKKKDRKKGEHKATSGIGTKFNAPPKKPDFDEVPKFNFRKLKGSLTKQVSRSKKAKMERIIIANRRWFPEDLEASSDAASSN</sequence>
<feature type="compositionally biased region" description="Acidic residues" evidence="1">
    <location>
        <begin position="113"/>
        <end position="125"/>
    </location>
</feature>
<dbReference type="Proteomes" id="UP000823941">
    <property type="component" value="Chromosome 4"/>
</dbReference>
<name>A0ABQ7R1G5_PLUXY</name>
<dbReference type="EMBL" id="JAHIBW010000004">
    <property type="protein sequence ID" value="KAG7311139.1"/>
    <property type="molecule type" value="Genomic_DNA"/>
</dbReference>
<comment type="caution">
    <text evidence="2">The sequence shown here is derived from an EMBL/GenBank/DDBJ whole genome shotgun (WGS) entry which is preliminary data.</text>
</comment>
<reference evidence="2 3" key="1">
    <citation type="submission" date="2021-06" db="EMBL/GenBank/DDBJ databases">
        <title>A haploid diamondback moth (Plutella xylostella L.) genome assembly resolves 31 chromosomes and identifies a diamide resistance mutation.</title>
        <authorList>
            <person name="Ward C.M."/>
            <person name="Perry K.D."/>
            <person name="Baker G."/>
            <person name="Powis K."/>
            <person name="Heckel D.G."/>
            <person name="Baxter S.W."/>
        </authorList>
    </citation>
    <scope>NUCLEOTIDE SEQUENCE [LARGE SCALE GENOMIC DNA]</scope>
    <source>
        <strain evidence="2 3">LV</strain>
        <tissue evidence="2">Single pupa</tissue>
    </source>
</reference>
<keyword evidence="3" id="KW-1185">Reference proteome</keyword>
<feature type="compositionally biased region" description="Polar residues" evidence="1">
    <location>
        <begin position="7"/>
        <end position="18"/>
    </location>
</feature>
<accession>A0ABQ7R1G5</accession>
<protein>
    <submittedName>
        <fullName evidence="2">Uncharacterized protein</fullName>
    </submittedName>
</protein>
<organism evidence="2 3">
    <name type="scientific">Plutella xylostella</name>
    <name type="common">Diamondback moth</name>
    <name type="synonym">Plutella maculipennis</name>
    <dbReference type="NCBI Taxonomy" id="51655"/>
    <lineage>
        <taxon>Eukaryota</taxon>
        <taxon>Metazoa</taxon>
        <taxon>Ecdysozoa</taxon>
        <taxon>Arthropoda</taxon>
        <taxon>Hexapoda</taxon>
        <taxon>Insecta</taxon>
        <taxon>Pterygota</taxon>
        <taxon>Neoptera</taxon>
        <taxon>Endopterygota</taxon>
        <taxon>Lepidoptera</taxon>
        <taxon>Glossata</taxon>
        <taxon>Ditrysia</taxon>
        <taxon>Yponomeutoidea</taxon>
        <taxon>Plutellidae</taxon>
        <taxon>Plutella</taxon>
    </lineage>
</organism>
<evidence type="ECO:0000256" key="1">
    <source>
        <dbReference type="SAM" id="MobiDB-lite"/>
    </source>
</evidence>
<feature type="region of interest" description="Disordered" evidence="1">
    <location>
        <begin position="1"/>
        <end position="33"/>
    </location>
</feature>
<evidence type="ECO:0000313" key="2">
    <source>
        <dbReference type="EMBL" id="KAG7311139.1"/>
    </source>
</evidence>
<proteinExistence type="predicted"/>